<keyword evidence="8" id="KW-1185">Reference proteome</keyword>
<dbReference type="RefSeq" id="WP_027123272.1">
    <property type="nucleotide sequence ID" value="NZ_CP103423.1"/>
</dbReference>
<evidence type="ECO:0000313" key="8">
    <source>
        <dbReference type="Proteomes" id="UP001058364"/>
    </source>
</evidence>
<protein>
    <submittedName>
        <fullName evidence="7">Sugar ABC transporter permease</fullName>
    </submittedName>
</protein>
<keyword evidence="6" id="KW-0472">Membrane</keyword>
<evidence type="ECO:0000256" key="3">
    <source>
        <dbReference type="ARBA" id="ARBA00022475"/>
    </source>
</evidence>
<proteinExistence type="predicted"/>
<dbReference type="PANTHER" id="PTHR43005">
    <property type="entry name" value="BLR7065 PROTEIN"/>
    <property type="match status" value="1"/>
</dbReference>
<keyword evidence="3" id="KW-1003">Cell membrane</keyword>
<reference evidence="7" key="1">
    <citation type="submission" date="2022-08" db="EMBL/GenBank/DDBJ databases">
        <title>Complete genome sequence of Mycoplasma molare type strain H 542.</title>
        <authorList>
            <person name="Spergser J."/>
        </authorList>
    </citation>
    <scope>NUCLEOTIDE SEQUENCE</scope>
    <source>
        <strain evidence="7">H 542</strain>
    </source>
</reference>
<evidence type="ECO:0000256" key="4">
    <source>
        <dbReference type="ARBA" id="ARBA00022692"/>
    </source>
</evidence>
<dbReference type="EMBL" id="CP103423">
    <property type="protein sequence ID" value="UWD34546.1"/>
    <property type="molecule type" value="Genomic_DNA"/>
</dbReference>
<evidence type="ECO:0000313" key="7">
    <source>
        <dbReference type="EMBL" id="UWD34546.1"/>
    </source>
</evidence>
<dbReference type="InterPro" id="IPR035906">
    <property type="entry name" value="MetI-like_sf"/>
</dbReference>
<name>A0ABY5TX28_9BACT</name>
<keyword evidence="2" id="KW-0813">Transport</keyword>
<dbReference type="SUPFAM" id="SSF161098">
    <property type="entry name" value="MetI-like"/>
    <property type="match status" value="1"/>
</dbReference>
<evidence type="ECO:0000256" key="5">
    <source>
        <dbReference type="ARBA" id="ARBA00022989"/>
    </source>
</evidence>
<comment type="subcellular location">
    <subcellularLocation>
        <location evidence="1">Cell membrane</location>
        <topology evidence="1">Multi-pass membrane protein</topology>
    </subcellularLocation>
</comment>
<accession>A0ABY5TX28</accession>
<evidence type="ECO:0000256" key="2">
    <source>
        <dbReference type="ARBA" id="ARBA00022448"/>
    </source>
</evidence>
<organism evidence="7 8">
    <name type="scientific">Mesomycoplasma molare</name>
    <dbReference type="NCBI Taxonomy" id="171288"/>
    <lineage>
        <taxon>Bacteria</taxon>
        <taxon>Bacillati</taxon>
        <taxon>Mycoplasmatota</taxon>
        <taxon>Mycoplasmoidales</taxon>
        <taxon>Metamycoplasmataceae</taxon>
        <taxon>Mesomycoplasma</taxon>
    </lineage>
</organism>
<gene>
    <name evidence="7" type="ORF">NX772_01820</name>
</gene>
<evidence type="ECO:0000256" key="6">
    <source>
        <dbReference type="ARBA" id="ARBA00023136"/>
    </source>
</evidence>
<keyword evidence="5" id="KW-1133">Transmembrane helix</keyword>
<evidence type="ECO:0000256" key="1">
    <source>
        <dbReference type="ARBA" id="ARBA00004651"/>
    </source>
</evidence>
<keyword evidence="4" id="KW-0812">Transmembrane</keyword>
<dbReference type="Proteomes" id="UP001058364">
    <property type="component" value="Chromosome"/>
</dbReference>
<dbReference type="PANTHER" id="PTHR43005:SF1">
    <property type="entry name" value="SPERMIDINE_PUTRESCINE TRANSPORT SYSTEM PERMEASE PROTEIN"/>
    <property type="match status" value="1"/>
</dbReference>
<sequence>MNKNIKAKVKNLFFFIPFLLFISLFLILPLLKTFYESFIVFAKYKKTSYSFGIENFVKVFNDNNFYISIKNSSFLFFVPTFFSILVSFIFSYNLAKLLIKKKNNLFLRIIYSQFFISNFAIGIAFLILFGEKNLFFKLFNSNKSFLNGNERISILLYYFIFQVWRSLPFNIVIFTFAFLQLNTKYKLPFFQDNLTFKDKFINIYIKEFQKYFKLIFYTNSIFSFLLYPGSILPEEKIEHLEAQTIASYIINLINPINGGIEIDPHKAYAASFIILIYIFFLFSCFYISIKILKKVIYIMREKKWKKL</sequence>
<dbReference type="Gene3D" id="1.10.3720.10">
    <property type="entry name" value="MetI-like"/>
    <property type="match status" value="1"/>
</dbReference>